<keyword evidence="2" id="KW-1185">Reference proteome</keyword>
<evidence type="ECO:0000313" key="2">
    <source>
        <dbReference type="Proteomes" id="UP001438707"/>
    </source>
</evidence>
<gene>
    <name evidence="1" type="ORF">WJX74_001371</name>
</gene>
<comment type="caution">
    <text evidence="1">The sequence shown here is derived from an EMBL/GenBank/DDBJ whole genome shotgun (WGS) entry which is preliminary data.</text>
</comment>
<organism evidence="1 2">
    <name type="scientific">Apatococcus lobatus</name>
    <dbReference type="NCBI Taxonomy" id="904363"/>
    <lineage>
        <taxon>Eukaryota</taxon>
        <taxon>Viridiplantae</taxon>
        <taxon>Chlorophyta</taxon>
        <taxon>core chlorophytes</taxon>
        <taxon>Trebouxiophyceae</taxon>
        <taxon>Chlorellales</taxon>
        <taxon>Chlorellaceae</taxon>
        <taxon>Apatococcus</taxon>
    </lineage>
</organism>
<name>A0AAW1RK76_9CHLO</name>
<dbReference type="AlphaFoldDB" id="A0AAW1RK76"/>
<sequence>MINRSLQSAKLIDVRDGHQMMVNSHRSALQHSFGCQEGVAKPEETPGRQLDPDYGQVACSHIPSGSWPGAEDCLASLFLATPGLGGPQPTSLLLSYHAKAASWL</sequence>
<proteinExistence type="predicted"/>
<dbReference type="EMBL" id="JALJOS010000009">
    <property type="protein sequence ID" value="KAK9834420.1"/>
    <property type="molecule type" value="Genomic_DNA"/>
</dbReference>
<evidence type="ECO:0000313" key="1">
    <source>
        <dbReference type="EMBL" id="KAK9834420.1"/>
    </source>
</evidence>
<dbReference type="Proteomes" id="UP001438707">
    <property type="component" value="Unassembled WGS sequence"/>
</dbReference>
<reference evidence="1 2" key="1">
    <citation type="journal article" date="2024" name="Nat. Commun.">
        <title>Phylogenomics reveals the evolutionary origins of lichenization in chlorophyte algae.</title>
        <authorList>
            <person name="Puginier C."/>
            <person name="Libourel C."/>
            <person name="Otte J."/>
            <person name="Skaloud P."/>
            <person name="Haon M."/>
            <person name="Grisel S."/>
            <person name="Petersen M."/>
            <person name="Berrin J.G."/>
            <person name="Delaux P.M."/>
            <person name="Dal Grande F."/>
            <person name="Keller J."/>
        </authorList>
    </citation>
    <scope>NUCLEOTIDE SEQUENCE [LARGE SCALE GENOMIC DNA]</scope>
    <source>
        <strain evidence="1 2">SAG 2145</strain>
    </source>
</reference>
<protein>
    <submittedName>
        <fullName evidence="1">Uncharacterized protein</fullName>
    </submittedName>
</protein>
<accession>A0AAW1RK76</accession>